<gene>
    <name evidence="1" type="ORF">DQ356_03100</name>
</gene>
<dbReference type="AlphaFoldDB" id="A0A368N0J3"/>
<accession>A0A368N0J3</accession>
<dbReference type="Proteomes" id="UP000252172">
    <property type="component" value="Unassembled WGS sequence"/>
</dbReference>
<dbReference type="EMBL" id="QPIE01000002">
    <property type="protein sequence ID" value="RCU44022.1"/>
    <property type="molecule type" value="Genomic_DNA"/>
</dbReference>
<reference evidence="1 2" key="1">
    <citation type="submission" date="2018-07" db="EMBL/GenBank/DDBJ databases">
        <title>Chryseobacterium lacus sp. nov., isolated from lake water.</title>
        <authorList>
            <person name="Li C.-M."/>
        </authorList>
    </citation>
    <scope>NUCLEOTIDE SEQUENCE [LARGE SCALE GENOMIC DNA]</scope>
    <source>
        <strain evidence="1 2">YLOS41</strain>
    </source>
</reference>
<sequence>MFFSQQEDETAMDFYLETGEKISLIQFLETKDYSKNIDLEKFIDGKPAKVLYNRIRSGYLTAEQLNSVREFLSLDGNKVLDKDFAVIHYLTTKPKEQLKRGLRGYVLQKDHFKNITKKYNAELYYVSDERNFPKISKFDNKFRKWIKDKDAVFSKLFYPAETLYGNFTIISKDGRYISYLGEHSPEQVYQFLNFMLRNRRY</sequence>
<organism evidence="1 2">
    <name type="scientific">Chryseobacterium lacus</name>
    <dbReference type="NCBI Taxonomy" id="2058346"/>
    <lineage>
        <taxon>Bacteria</taxon>
        <taxon>Pseudomonadati</taxon>
        <taxon>Bacteroidota</taxon>
        <taxon>Flavobacteriia</taxon>
        <taxon>Flavobacteriales</taxon>
        <taxon>Weeksellaceae</taxon>
        <taxon>Chryseobacterium group</taxon>
        <taxon>Chryseobacterium</taxon>
    </lineage>
</organism>
<protein>
    <submittedName>
        <fullName evidence="1">Uncharacterized protein</fullName>
    </submittedName>
</protein>
<keyword evidence="2" id="KW-1185">Reference proteome</keyword>
<name>A0A368N0J3_9FLAO</name>
<proteinExistence type="predicted"/>
<evidence type="ECO:0000313" key="1">
    <source>
        <dbReference type="EMBL" id="RCU44022.1"/>
    </source>
</evidence>
<comment type="caution">
    <text evidence="1">The sequence shown here is derived from an EMBL/GenBank/DDBJ whole genome shotgun (WGS) entry which is preliminary data.</text>
</comment>
<evidence type="ECO:0000313" key="2">
    <source>
        <dbReference type="Proteomes" id="UP000252172"/>
    </source>
</evidence>